<dbReference type="AlphaFoldDB" id="A0A0D6JP76"/>
<feature type="transmembrane region" description="Helical" evidence="1">
    <location>
        <begin position="96"/>
        <end position="120"/>
    </location>
</feature>
<reference evidence="3" key="1">
    <citation type="submission" date="2015-03" db="EMBL/GenBank/DDBJ databases">
        <authorList>
            <person name="Urmite Genomes"/>
        </authorList>
    </citation>
    <scope>NUCLEOTIDE SEQUENCE [LARGE SCALE GENOMIC DNA]</scope>
    <source>
        <strain evidence="3">Arc-Hr</strain>
    </source>
</reference>
<gene>
    <name evidence="2" type="ORF">BN996_00864</name>
</gene>
<keyword evidence="1" id="KW-0472">Membrane</keyword>
<evidence type="ECO:0000313" key="2">
    <source>
        <dbReference type="EMBL" id="CQR49403.1"/>
    </source>
</evidence>
<name>A0A0D6JP76_9EURY</name>
<dbReference type="Proteomes" id="UP000198902">
    <property type="component" value="Unassembled WGS sequence"/>
</dbReference>
<feature type="transmembrane region" description="Helical" evidence="1">
    <location>
        <begin position="35"/>
        <end position="53"/>
    </location>
</feature>
<dbReference type="Pfam" id="PF17647">
    <property type="entry name" value="DUF5518"/>
    <property type="match status" value="1"/>
</dbReference>
<protein>
    <recommendedName>
        <fullName evidence="4">DUF5518 domain-containing protein</fullName>
    </recommendedName>
</protein>
<keyword evidence="1" id="KW-0812">Transmembrane</keyword>
<evidence type="ECO:0000313" key="3">
    <source>
        <dbReference type="Proteomes" id="UP000198902"/>
    </source>
</evidence>
<dbReference type="OrthoDB" id="292319at2157"/>
<keyword evidence="3" id="KW-1185">Reference proteome</keyword>
<dbReference type="InterPro" id="IPR040493">
    <property type="entry name" value="DUF5518"/>
</dbReference>
<evidence type="ECO:0008006" key="4">
    <source>
        <dbReference type="Google" id="ProtNLM"/>
    </source>
</evidence>
<accession>A0A0D6JP76</accession>
<feature type="transmembrane region" description="Helical" evidence="1">
    <location>
        <begin position="7"/>
        <end position="29"/>
    </location>
</feature>
<keyword evidence="1" id="KW-1133">Transmembrane helix</keyword>
<feature type="transmembrane region" description="Helical" evidence="1">
    <location>
        <begin position="65"/>
        <end position="90"/>
    </location>
</feature>
<proteinExistence type="predicted"/>
<dbReference type="RefSeq" id="WP_089777334.1">
    <property type="nucleotide sequence ID" value="NZ_CABLRR010000002.1"/>
</dbReference>
<organism evidence="2 3">
    <name type="scientific">Haloferax massiliensis</name>
    <dbReference type="NCBI Taxonomy" id="1476858"/>
    <lineage>
        <taxon>Archaea</taxon>
        <taxon>Methanobacteriati</taxon>
        <taxon>Methanobacteriota</taxon>
        <taxon>Stenosarchaea group</taxon>
        <taxon>Halobacteria</taxon>
        <taxon>Halobacteriales</taxon>
        <taxon>Haloferacaceae</taxon>
        <taxon>Haloferax</taxon>
    </lineage>
</organism>
<dbReference type="EMBL" id="CSTE01000002">
    <property type="protein sequence ID" value="CQR49403.1"/>
    <property type="molecule type" value="Genomic_DNA"/>
</dbReference>
<evidence type="ECO:0000256" key="1">
    <source>
        <dbReference type="SAM" id="Phobius"/>
    </source>
</evidence>
<sequence length="133" mass="13311">MKFNMRAIAYGFIATVVVGILSGFAVPFTNVTLPTVGYVLTGIIGGLVAGYLVTTGMVDGALNGLVGTTLGAIIVAIGLVIMNVLFAGVFFGLTVFSAAVVIIALAGIPGAIGGALGSMLHDRSAARRTRPAA</sequence>